<organism evidence="1 2">
    <name type="scientific">Mycobacteroides chelonae</name>
    <name type="common">Mycobacterium chelonae</name>
    <dbReference type="NCBI Taxonomy" id="1774"/>
    <lineage>
        <taxon>Bacteria</taxon>
        <taxon>Bacillati</taxon>
        <taxon>Actinomycetota</taxon>
        <taxon>Actinomycetes</taxon>
        <taxon>Mycobacteriales</taxon>
        <taxon>Mycobacteriaceae</taxon>
        <taxon>Mycobacteroides</taxon>
    </lineage>
</organism>
<sequence length="171" mass="18238">MRETLFAHIRSTTSILLAVITFSTVGCSDDRPGPKKNSEAASTRTSGAVVVDMDDDPIQDDPGVRIPFGWSKKVAVPADAVLDIKGTTGWDKTALRCEVTDAQGQKVELLSPPDDIPPESAAHGGTWIPLWTIAAASGAMLSVTCRDPDRKIPNTETSFVRVVPRGVVLGR</sequence>
<gene>
    <name evidence="1" type="ORF">BKG84_02865</name>
</gene>
<dbReference type="AlphaFoldDB" id="A0A1S1M256"/>
<proteinExistence type="predicted"/>
<comment type="caution">
    <text evidence="1">The sequence shown here is derived from an EMBL/GenBank/DDBJ whole genome shotgun (WGS) entry which is preliminary data.</text>
</comment>
<evidence type="ECO:0000313" key="2">
    <source>
        <dbReference type="Proteomes" id="UP000179441"/>
    </source>
</evidence>
<keyword evidence="2" id="KW-1185">Reference proteome</keyword>
<dbReference type="EMBL" id="MLIS01000001">
    <property type="protein sequence ID" value="OHU77492.1"/>
    <property type="molecule type" value="Genomic_DNA"/>
</dbReference>
<protein>
    <submittedName>
        <fullName evidence="1">Uncharacterized protein</fullName>
    </submittedName>
</protein>
<name>A0A1S1M256_MYCCH</name>
<dbReference type="PROSITE" id="PS51257">
    <property type="entry name" value="PROKAR_LIPOPROTEIN"/>
    <property type="match status" value="1"/>
</dbReference>
<dbReference type="Proteomes" id="UP000179441">
    <property type="component" value="Unassembled WGS sequence"/>
</dbReference>
<accession>A0A1S1M256</accession>
<reference evidence="1 2" key="1">
    <citation type="submission" date="2016-10" db="EMBL/GenBank/DDBJ databases">
        <title>Evaluation of Human, Veterinary and Environmental Mycobacterium chelonae Isolates by Core Genome Phylogenomic Analysis, Targeted Gene Comparison, and Anti-microbial Susceptibility Patterns: A Tale of Mistaken Identities.</title>
        <authorList>
            <person name="Fogelson S.B."/>
            <person name="Camus A.C."/>
            <person name="Lorenz W."/>
            <person name="Vasireddy R."/>
            <person name="Vasireddy S."/>
            <person name="Smith T."/>
            <person name="Brown-Elliott B.A."/>
            <person name="Wallace R.J.Jr."/>
            <person name="Hasan N.A."/>
            <person name="Reischl U."/>
            <person name="Sanchez S."/>
        </authorList>
    </citation>
    <scope>NUCLEOTIDE SEQUENCE [LARGE SCALE GENOMIC DNA]</scope>
    <source>
        <strain evidence="1 2">15518</strain>
    </source>
</reference>
<evidence type="ECO:0000313" key="1">
    <source>
        <dbReference type="EMBL" id="OHU77492.1"/>
    </source>
</evidence>
<dbReference type="RefSeq" id="WP_070951197.1">
    <property type="nucleotide sequence ID" value="NZ_CP050145.1"/>
</dbReference>